<keyword evidence="2" id="KW-1185">Reference proteome</keyword>
<dbReference type="AlphaFoldDB" id="A0AAN9KAL4"/>
<organism evidence="1 2">
    <name type="scientific">Canavalia gladiata</name>
    <name type="common">Sword bean</name>
    <name type="synonym">Dolichos gladiatus</name>
    <dbReference type="NCBI Taxonomy" id="3824"/>
    <lineage>
        <taxon>Eukaryota</taxon>
        <taxon>Viridiplantae</taxon>
        <taxon>Streptophyta</taxon>
        <taxon>Embryophyta</taxon>
        <taxon>Tracheophyta</taxon>
        <taxon>Spermatophyta</taxon>
        <taxon>Magnoliopsida</taxon>
        <taxon>eudicotyledons</taxon>
        <taxon>Gunneridae</taxon>
        <taxon>Pentapetalae</taxon>
        <taxon>rosids</taxon>
        <taxon>fabids</taxon>
        <taxon>Fabales</taxon>
        <taxon>Fabaceae</taxon>
        <taxon>Papilionoideae</taxon>
        <taxon>50 kb inversion clade</taxon>
        <taxon>NPAAA clade</taxon>
        <taxon>indigoferoid/millettioid clade</taxon>
        <taxon>Phaseoleae</taxon>
        <taxon>Canavalia</taxon>
    </lineage>
</organism>
<protein>
    <submittedName>
        <fullName evidence="1">Uncharacterized protein</fullName>
    </submittedName>
</protein>
<dbReference type="Proteomes" id="UP001367508">
    <property type="component" value="Unassembled WGS sequence"/>
</dbReference>
<dbReference type="EMBL" id="JAYMYQ010000009">
    <property type="protein sequence ID" value="KAK7312592.1"/>
    <property type="molecule type" value="Genomic_DNA"/>
</dbReference>
<proteinExistence type="predicted"/>
<reference evidence="1 2" key="1">
    <citation type="submission" date="2024-01" db="EMBL/GenBank/DDBJ databases">
        <title>The genomes of 5 underutilized Papilionoideae crops provide insights into root nodulation and disease resistanc.</title>
        <authorList>
            <person name="Jiang F."/>
        </authorList>
    </citation>
    <scope>NUCLEOTIDE SEQUENCE [LARGE SCALE GENOMIC DNA]</scope>
    <source>
        <strain evidence="1">LVBAO_FW01</strain>
        <tissue evidence="1">Leaves</tissue>
    </source>
</reference>
<comment type="caution">
    <text evidence="1">The sequence shown here is derived from an EMBL/GenBank/DDBJ whole genome shotgun (WGS) entry which is preliminary data.</text>
</comment>
<evidence type="ECO:0000313" key="1">
    <source>
        <dbReference type="EMBL" id="KAK7312592.1"/>
    </source>
</evidence>
<gene>
    <name evidence="1" type="ORF">VNO77_36557</name>
</gene>
<name>A0AAN9KAL4_CANGL</name>
<sequence>MNADMHSSLAVHHNFGVVEEVSWRGGCLFLSVLQVRMLLVRFKVQQTNTNPTVPILCFPSLGPFFKVYATLEQLVKLGLKFNRQGLHSAP</sequence>
<evidence type="ECO:0000313" key="2">
    <source>
        <dbReference type="Proteomes" id="UP001367508"/>
    </source>
</evidence>
<accession>A0AAN9KAL4</accession>